<protein>
    <recommendedName>
        <fullName evidence="1">F-box domain-containing protein</fullName>
    </recommendedName>
</protein>
<dbReference type="PROSITE" id="PS50181">
    <property type="entry name" value="FBOX"/>
    <property type="match status" value="1"/>
</dbReference>
<name>A0A818R204_9BILA</name>
<evidence type="ECO:0000313" key="4">
    <source>
        <dbReference type="Proteomes" id="UP000663881"/>
    </source>
</evidence>
<dbReference type="OrthoDB" id="10310025at2759"/>
<proteinExistence type="predicted"/>
<dbReference type="Proteomes" id="UP000663891">
    <property type="component" value="Unassembled WGS sequence"/>
</dbReference>
<accession>A0A818R204</accession>
<dbReference type="Proteomes" id="UP000663881">
    <property type="component" value="Unassembled WGS sequence"/>
</dbReference>
<comment type="caution">
    <text evidence="3">The sequence shown here is derived from an EMBL/GenBank/DDBJ whole genome shotgun (WGS) entry which is preliminary data.</text>
</comment>
<dbReference type="InterPro" id="IPR001810">
    <property type="entry name" value="F-box_dom"/>
</dbReference>
<evidence type="ECO:0000259" key="1">
    <source>
        <dbReference type="PROSITE" id="PS50181"/>
    </source>
</evidence>
<evidence type="ECO:0000313" key="3">
    <source>
        <dbReference type="EMBL" id="CAF3645690.1"/>
    </source>
</evidence>
<evidence type="ECO:0000313" key="2">
    <source>
        <dbReference type="EMBL" id="CAF0991026.1"/>
    </source>
</evidence>
<gene>
    <name evidence="3" type="ORF">OKA104_LOCUS8907</name>
    <name evidence="2" type="ORF">VCS650_LOCUS14199</name>
</gene>
<organism evidence="3 4">
    <name type="scientific">Adineta steineri</name>
    <dbReference type="NCBI Taxonomy" id="433720"/>
    <lineage>
        <taxon>Eukaryota</taxon>
        <taxon>Metazoa</taxon>
        <taxon>Spiralia</taxon>
        <taxon>Gnathifera</taxon>
        <taxon>Rotifera</taxon>
        <taxon>Eurotatoria</taxon>
        <taxon>Bdelloidea</taxon>
        <taxon>Adinetida</taxon>
        <taxon>Adinetidae</taxon>
        <taxon>Adineta</taxon>
    </lineage>
</organism>
<reference evidence="3" key="1">
    <citation type="submission" date="2021-02" db="EMBL/GenBank/DDBJ databases">
        <authorList>
            <person name="Nowell W R."/>
        </authorList>
    </citation>
    <scope>NUCLEOTIDE SEQUENCE</scope>
</reference>
<dbReference type="EMBL" id="CAJNON010000117">
    <property type="protein sequence ID" value="CAF0991026.1"/>
    <property type="molecule type" value="Genomic_DNA"/>
</dbReference>
<dbReference type="EMBL" id="CAJOAY010000369">
    <property type="protein sequence ID" value="CAF3645690.1"/>
    <property type="molecule type" value="Genomic_DNA"/>
</dbReference>
<sequence>MVSATHFEDLSNELLLDMFDYLDGYHMLEAFSNLNNRFQHLINSSYFLLKLNISFMSQTNFNKRSSNIIRPYVNRIISLQLSKPFFIKNFFTSFPINTSFNRLESLVLKDFNVNDDLSILISLRQLPRLFSLKILCNDSNESCIIFQSICRLPVLKNAKLSFSNWGSIHQFPPATSDDQRSMTLEYLASNISNDLATLYSVLSYTPQLRHLSVERILSDMNIPIQQFILPCNLISISIRHWILSFNAFASFIAIIGFKLELLRISTFDQTTLLHAYQWQQLILQRMPCLRTFLFYYHGPLMKNIDGSNQCRTLVDQFSSRFWIERQWFFTHRHCNCFSQDRPPYLQFYSTQIRWLRFCETDDFLNNNICLYQDPIFNLSIGPVIMIQNRNVVANFPFQFPRVTKLRLTDNDTINNNSFIDNLSHIIVLTNIRYLSISINNQWLNCFIKLLNHMPNVQKIALGVLSSSETEEWSNQLTNIVDLECNNNVKNVQIIDIFSVVTVELINKLFPRIECLQIFNGEIDLISFVRTLLSNRINNSHLSSLIVNSGGDIIIERLKTMIDNEKLLDNYYIEHRECQLCLWW</sequence>
<dbReference type="AlphaFoldDB" id="A0A818R204"/>
<feature type="domain" description="F-box" evidence="1">
    <location>
        <begin position="4"/>
        <end position="51"/>
    </location>
</feature>